<protein>
    <submittedName>
        <fullName evidence="1">Uncharacterized protein</fullName>
    </submittedName>
</protein>
<dbReference type="AlphaFoldDB" id="A0A2P8GIA9"/>
<proteinExistence type="predicted"/>
<evidence type="ECO:0000313" key="1">
    <source>
        <dbReference type="EMBL" id="PSL33701.1"/>
    </source>
</evidence>
<dbReference type="Proteomes" id="UP000241964">
    <property type="component" value="Unassembled WGS sequence"/>
</dbReference>
<accession>A0A2P8GIA9</accession>
<evidence type="ECO:0000313" key="2">
    <source>
        <dbReference type="Proteomes" id="UP000241964"/>
    </source>
</evidence>
<sequence length="112" mass="13010">MLTLIIGINLEQITGIRENIDVIAAAYVLNIKNKKVDVRQLFFRWYWNARPAISSKKTSRNASLSRGALRRILAIYSDFLISFVQDFQCILLIKFGFFQQSVVILIIELMRE</sequence>
<comment type="caution">
    <text evidence="1">The sequence shown here is derived from an EMBL/GenBank/DDBJ whole genome shotgun (WGS) entry which is preliminary data.</text>
</comment>
<keyword evidence="2" id="KW-1185">Reference proteome</keyword>
<name>A0A2P8GIA9_9BACT</name>
<reference evidence="1 2" key="1">
    <citation type="submission" date="2018-03" db="EMBL/GenBank/DDBJ databases">
        <title>Genomic Encyclopedia of Archaeal and Bacterial Type Strains, Phase II (KMG-II): from individual species to whole genera.</title>
        <authorList>
            <person name="Goeker M."/>
        </authorList>
    </citation>
    <scope>NUCLEOTIDE SEQUENCE [LARGE SCALE GENOMIC DNA]</scope>
    <source>
        <strain evidence="1 2">DSM 29057</strain>
    </source>
</reference>
<gene>
    <name evidence="1" type="ORF">CLV60_10170</name>
</gene>
<organism evidence="1 2">
    <name type="scientific">Dyadobacter jiangsuensis</name>
    <dbReference type="NCBI Taxonomy" id="1591085"/>
    <lineage>
        <taxon>Bacteria</taxon>
        <taxon>Pseudomonadati</taxon>
        <taxon>Bacteroidota</taxon>
        <taxon>Cytophagia</taxon>
        <taxon>Cytophagales</taxon>
        <taxon>Spirosomataceae</taxon>
        <taxon>Dyadobacter</taxon>
    </lineage>
</organism>
<dbReference type="EMBL" id="PYAS01000001">
    <property type="protein sequence ID" value="PSL33701.1"/>
    <property type="molecule type" value="Genomic_DNA"/>
</dbReference>